<evidence type="ECO:0000313" key="1">
    <source>
        <dbReference type="EnsemblPlants" id="Bo2g013300.1"/>
    </source>
</evidence>
<name>A0A0D3AJE7_BRAOL</name>
<dbReference type="Proteomes" id="UP000032141">
    <property type="component" value="Chromosome C2"/>
</dbReference>
<dbReference type="OMA" id="DIAHCYQ"/>
<sequence length="110" mass="12129">TKSTNKQQSCFVRTSFSFEFISVKIKKKLQRKMAGKMCMMMMVLMVLVIMNCGLKPCNGVPTPPSLAGEESVTPPQDIAHCYQQCSLKCGSDGDCFVACLKKCRGTSTLF</sequence>
<dbReference type="AlphaFoldDB" id="A0A0D3AJE7"/>
<protein>
    <submittedName>
        <fullName evidence="1">Uncharacterized protein</fullName>
    </submittedName>
</protein>
<organism evidence="1 2">
    <name type="scientific">Brassica oleracea var. oleracea</name>
    <dbReference type="NCBI Taxonomy" id="109376"/>
    <lineage>
        <taxon>Eukaryota</taxon>
        <taxon>Viridiplantae</taxon>
        <taxon>Streptophyta</taxon>
        <taxon>Embryophyta</taxon>
        <taxon>Tracheophyta</taxon>
        <taxon>Spermatophyta</taxon>
        <taxon>Magnoliopsida</taxon>
        <taxon>eudicotyledons</taxon>
        <taxon>Gunneridae</taxon>
        <taxon>Pentapetalae</taxon>
        <taxon>rosids</taxon>
        <taxon>malvids</taxon>
        <taxon>Brassicales</taxon>
        <taxon>Brassicaceae</taxon>
        <taxon>Brassiceae</taxon>
        <taxon>Brassica</taxon>
    </lineage>
</organism>
<dbReference type="EnsemblPlants" id="Bo2g013300.1">
    <property type="protein sequence ID" value="Bo2g013300.1"/>
    <property type="gene ID" value="Bo2g013300"/>
</dbReference>
<proteinExistence type="predicted"/>
<accession>A0A0D3AJE7</accession>
<dbReference type="Gramene" id="Bo2g013300.1">
    <property type="protein sequence ID" value="Bo2g013300.1"/>
    <property type="gene ID" value="Bo2g013300"/>
</dbReference>
<dbReference type="HOGENOM" id="CLU_2177472_0_0_1"/>
<reference evidence="1 2" key="1">
    <citation type="journal article" date="2014" name="Genome Biol.">
        <title>Transcriptome and methylome profiling reveals relics of genome dominance in the mesopolyploid Brassica oleracea.</title>
        <authorList>
            <person name="Parkin I.A."/>
            <person name="Koh C."/>
            <person name="Tang H."/>
            <person name="Robinson S.J."/>
            <person name="Kagale S."/>
            <person name="Clarke W.E."/>
            <person name="Town C.D."/>
            <person name="Nixon J."/>
            <person name="Krishnakumar V."/>
            <person name="Bidwell S.L."/>
            <person name="Denoeud F."/>
            <person name="Belcram H."/>
            <person name="Links M.G."/>
            <person name="Just J."/>
            <person name="Clarke C."/>
            <person name="Bender T."/>
            <person name="Huebert T."/>
            <person name="Mason A.S."/>
            <person name="Pires J.C."/>
            <person name="Barker G."/>
            <person name="Moore J."/>
            <person name="Walley P.G."/>
            <person name="Manoli S."/>
            <person name="Batley J."/>
            <person name="Edwards D."/>
            <person name="Nelson M.N."/>
            <person name="Wang X."/>
            <person name="Paterson A.H."/>
            <person name="King G."/>
            <person name="Bancroft I."/>
            <person name="Chalhoub B."/>
            <person name="Sharpe A.G."/>
        </authorList>
    </citation>
    <scope>NUCLEOTIDE SEQUENCE</scope>
    <source>
        <strain evidence="1 2">cv. TO1000</strain>
    </source>
</reference>
<evidence type="ECO:0000313" key="2">
    <source>
        <dbReference type="Proteomes" id="UP000032141"/>
    </source>
</evidence>
<reference evidence="1" key="2">
    <citation type="submission" date="2015-03" db="UniProtKB">
        <authorList>
            <consortium name="EnsemblPlants"/>
        </authorList>
    </citation>
    <scope>IDENTIFICATION</scope>
</reference>
<keyword evidence="2" id="KW-1185">Reference proteome</keyword>